<dbReference type="GO" id="GO:0009288">
    <property type="term" value="C:bacterial-type flagellum"/>
    <property type="evidence" value="ECO:0007669"/>
    <property type="project" value="UniProtKB-SubCell"/>
</dbReference>
<dbReference type="InterPro" id="IPR036465">
    <property type="entry name" value="vWFA_dom_sf"/>
</dbReference>
<dbReference type="Pfam" id="PF00700">
    <property type="entry name" value="Flagellin_C"/>
    <property type="match status" value="1"/>
</dbReference>
<dbReference type="CDD" id="cd00198">
    <property type="entry name" value="vWFA"/>
    <property type="match status" value="1"/>
</dbReference>
<dbReference type="InterPro" id="IPR001492">
    <property type="entry name" value="Flagellin"/>
</dbReference>
<dbReference type="AlphaFoldDB" id="A0A2N5ZBQ9"/>
<dbReference type="InterPro" id="IPR001029">
    <property type="entry name" value="Flagellin_N"/>
</dbReference>
<dbReference type="Pfam" id="PF00092">
    <property type="entry name" value="VWA"/>
    <property type="match status" value="1"/>
</dbReference>
<dbReference type="InterPro" id="IPR046358">
    <property type="entry name" value="Flagellin_C"/>
</dbReference>
<dbReference type="Gene3D" id="6.10.10.10">
    <property type="entry name" value="Flagellar export chaperone, C-terminal domain"/>
    <property type="match status" value="1"/>
</dbReference>
<dbReference type="PANTHER" id="PTHR42792">
    <property type="entry name" value="FLAGELLIN"/>
    <property type="match status" value="1"/>
</dbReference>
<dbReference type="PROSITE" id="PS50234">
    <property type="entry name" value="VWFA"/>
    <property type="match status" value="1"/>
</dbReference>
<dbReference type="EMBL" id="PKTG01000122">
    <property type="protein sequence ID" value="PLX16090.1"/>
    <property type="molecule type" value="Genomic_DNA"/>
</dbReference>
<sequence length="684" mass="74994">MEEKVSFKIAGSSVSIFNRNNLEKRNRQINNSVEKLSSGLRINKASDDAAGLAVSEKMRGQISGLDVAIQNTEFAANMAQVAEGSLSTVGSYLHRLRHLSVQAATDSYSLEDRRDIQDEITEIMDGIDRISDGTEYNTKKLLDGSTNAITYCSDDRLGNIEVSGKVQDTLLSITVLNPGSRHRINSNQRFEPGQTMKDFGIVGTQHLEVGGKVIDIFETDSAFDFVNRINASVGTVRAQVKNERIELEAKMSGEANRIDFGTEYNSVLHNLGLTDDLAYVKEPTNTIISITNITDQNNIYAIGRFEGSDRTFDSTEFGSLADQGGILENITVQVNDYLPEEYENVEADICFLIDTTGSMSAEINELKSALSNVVDTLRTRGVEPRFSFLAYSGIAANEDPANTLDWIYDFTDDIDVAQSNINTIGILPGGREYLHVATRYAIENLAWVNDDKYIIALTDEDDDSSITPAEITNELLASDISFSAIRNTGFGNTAADIDAVANATGGFLLDISESASALSTPIIDEIAPEQAEFKLFAKDASQNFHIGANENQLVNIGFEKINTETLGLRKKLHHREDIDDMTVDLISVETKAKAEKAITQADNALKQVSEARARLGAFQNSLVKASDFLGVAFENMSASESTIRDVDMAMEMTSLVKDQMLNQSGISAEKFIRQSTTDILNLLK</sequence>
<dbReference type="SUPFAM" id="SSF53300">
    <property type="entry name" value="vWA-like"/>
    <property type="match status" value="1"/>
</dbReference>
<dbReference type="Pfam" id="PF00669">
    <property type="entry name" value="Flagellin_N"/>
    <property type="match status" value="1"/>
</dbReference>
<name>A0A2N5ZBQ9_MUIH1</name>
<evidence type="ECO:0000256" key="1">
    <source>
        <dbReference type="ARBA" id="ARBA00005709"/>
    </source>
</evidence>
<dbReference type="SUPFAM" id="SSF64518">
    <property type="entry name" value="Phase 1 flagellin"/>
    <property type="match status" value="1"/>
</dbReference>
<dbReference type="Gene3D" id="1.20.1330.10">
    <property type="entry name" value="f41 fragment of flagellin, N-terminal domain"/>
    <property type="match status" value="2"/>
</dbReference>
<dbReference type="GO" id="GO:0005198">
    <property type="term" value="F:structural molecule activity"/>
    <property type="evidence" value="ECO:0007669"/>
    <property type="project" value="UniProtKB-UniRule"/>
</dbReference>
<proteinExistence type="inferred from homology"/>
<evidence type="ECO:0000256" key="3">
    <source>
        <dbReference type="RuleBase" id="RU362073"/>
    </source>
</evidence>
<evidence type="ECO:0000313" key="5">
    <source>
        <dbReference type="EMBL" id="PLX16090.1"/>
    </source>
</evidence>
<evidence type="ECO:0000259" key="4">
    <source>
        <dbReference type="PROSITE" id="PS50234"/>
    </source>
</evidence>
<reference evidence="5 6" key="1">
    <citation type="submission" date="2017-11" db="EMBL/GenBank/DDBJ databases">
        <title>Genome-resolved metagenomics identifies genetic mobility, metabolic interactions, and unexpected diversity in perchlorate-reducing communities.</title>
        <authorList>
            <person name="Barnum T.P."/>
            <person name="Figueroa I.A."/>
            <person name="Carlstrom C.I."/>
            <person name="Lucas L.N."/>
            <person name="Engelbrektson A.L."/>
            <person name="Coates J.D."/>
        </authorList>
    </citation>
    <scope>NUCLEOTIDE SEQUENCE [LARGE SCALE GENOMIC DNA]</scope>
    <source>
        <strain evidence="5">BM706</strain>
    </source>
</reference>
<dbReference type="Gene3D" id="3.40.50.410">
    <property type="entry name" value="von Willebrand factor, type A domain"/>
    <property type="match status" value="1"/>
</dbReference>
<accession>A0A2N5ZBQ9</accession>
<keyword evidence="2 3" id="KW-0975">Bacterial flagellum</keyword>
<dbReference type="InterPro" id="IPR002035">
    <property type="entry name" value="VWF_A"/>
</dbReference>
<protein>
    <recommendedName>
        <fullName evidence="3">Flagellin</fullName>
    </recommendedName>
</protein>
<dbReference type="Gene3D" id="3.30.70.2120">
    <property type="match status" value="1"/>
</dbReference>
<evidence type="ECO:0000256" key="2">
    <source>
        <dbReference type="ARBA" id="ARBA00023143"/>
    </source>
</evidence>
<dbReference type="InterPro" id="IPR042187">
    <property type="entry name" value="Flagellin_C_sub2"/>
</dbReference>
<dbReference type="Proteomes" id="UP000234857">
    <property type="component" value="Unassembled WGS sequence"/>
</dbReference>
<dbReference type="PRINTS" id="PR00207">
    <property type="entry name" value="FLAGELLIN"/>
</dbReference>
<dbReference type="GO" id="GO:0005576">
    <property type="term" value="C:extracellular region"/>
    <property type="evidence" value="ECO:0007669"/>
    <property type="project" value="UniProtKB-SubCell"/>
</dbReference>
<comment type="caution">
    <text evidence="5">The sequence shown here is derived from an EMBL/GenBank/DDBJ whole genome shotgun (WGS) entry which is preliminary data.</text>
</comment>
<comment type="function">
    <text evidence="3">Flagellin is the subunit protein which polymerizes to form the filaments of bacterial flagella.</text>
</comment>
<dbReference type="SMART" id="SM00327">
    <property type="entry name" value="VWA"/>
    <property type="match status" value="1"/>
</dbReference>
<evidence type="ECO:0000313" key="6">
    <source>
        <dbReference type="Proteomes" id="UP000234857"/>
    </source>
</evidence>
<dbReference type="PANTHER" id="PTHR42792:SF2">
    <property type="entry name" value="FLAGELLIN"/>
    <property type="match status" value="1"/>
</dbReference>
<feature type="domain" description="VWFA" evidence="4">
    <location>
        <begin position="348"/>
        <end position="526"/>
    </location>
</feature>
<organism evidence="5 6">
    <name type="scientific">Muiribacterium halophilum</name>
    <dbReference type="NCBI Taxonomy" id="2053465"/>
    <lineage>
        <taxon>Bacteria</taxon>
        <taxon>Candidatus Muiribacteriota</taxon>
        <taxon>Candidatus Muiribacteriia</taxon>
        <taxon>Candidatus Muiribacteriales</taxon>
        <taxon>Candidatus Muiribacteriaceae</taxon>
        <taxon>Candidatus Muiribacterium</taxon>
    </lineage>
</organism>
<comment type="subcellular location">
    <subcellularLocation>
        <location evidence="3">Secreted</location>
    </subcellularLocation>
    <subcellularLocation>
        <location evidence="3">Bacterial flagellum</location>
    </subcellularLocation>
</comment>
<keyword evidence="3" id="KW-0964">Secreted</keyword>
<gene>
    <name evidence="5" type="ORF">C0601_10730</name>
</gene>
<comment type="similarity">
    <text evidence="1 3">Belongs to the bacterial flagellin family.</text>
</comment>